<dbReference type="InterPro" id="IPR004087">
    <property type="entry name" value="KH_dom"/>
</dbReference>
<reference evidence="5" key="1">
    <citation type="submission" date="2021-02" db="EMBL/GenBank/DDBJ databases">
        <authorList>
            <person name="Dougan E. K."/>
            <person name="Rhodes N."/>
            <person name="Thang M."/>
            <person name="Chan C."/>
        </authorList>
    </citation>
    <scope>NUCLEOTIDE SEQUENCE</scope>
</reference>
<evidence type="ECO:0000313" key="6">
    <source>
        <dbReference type="Proteomes" id="UP000604046"/>
    </source>
</evidence>
<evidence type="ECO:0000313" key="5">
    <source>
        <dbReference type="EMBL" id="CAE7433326.1"/>
    </source>
</evidence>
<feature type="region of interest" description="Disordered" evidence="3">
    <location>
        <begin position="185"/>
        <end position="362"/>
    </location>
</feature>
<dbReference type="AlphaFoldDB" id="A0A812RD60"/>
<keyword evidence="2" id="KW-0694">RNA-binding</keyword>
<organism evidence="5 6">
    <name type="scientific">Symbiodinium natans</name>
    <dbReference type="NCBI Taxonomy" id="878477"/>
    <lineage>
        <taxon>Eukaryota</taxon>
        <taxon>Sar</taxon>
        <taxon>Alveolata</taxon>
        <taxon>Dinophyceae</taxon>
        <taxon>Suessiales</taxon>
        <taxon>Symbiodiniaceae</taxon>
        <taxon>Symbiodinium</taxon>
    </lineage>
</organism>
<evidence type="ECO:0000259" key="4">
    <source>
        <dbReference type="SMART" id="SM00322"/>
    </source>
</evidence>
<protein>
    <submittedName>
        <fullName evidence="5">ZmpB protein</fullName>
    </submittedName>
</protein>
<keyword evidence="6" id="KW-1185">Reference proteome</keyword>
<feature type="domain" description="K Homology" evidence="4">
    <location>
        <begin position="3"/>
        <end position="76"/>
    </location>
</feature>
<dbReference type="PANTHER" id="PTHR10288">
    <property type="entry name" value="KH DOMAIN CONTAINING RNA BINDING PROTEIN"/>
    <property type="match status" value="1"/>
</dbReference>
<feature type="compositionally biased region" description="Low complexity" evidence="3">
    <location>
        <begin position="238"/>
        <end position="248"/>
    </location>
</feature>
<evidence type="ECO:0000256" key="1">
    <source>
        <dbReference type="ARBA" id="ARBA00022737"/>
    </source>
</evidence>
<dbReference type="SUPFAM" id="SSF54791">
    <property type="entry name" value="Eukaryotic type KH-domain (KH-domain type I)"/>
    <property type="match status" value="2"/>
</dbReference>
<evidence type="ECO:0000256" key="2">
    <source>
        <dbReference type="PROSITE-ProRule" id="PRU00117"/>
    </source>
</evidence>
<feature type="compositionally biased region" description="Acidic residues" evidence="3">
    <location>
        <begin position="297"/>
        <end position="311"/>
    </location>
</feature>
<comment type="caution">
    <text evidence="5">The sequence shown here is derived from an EMBL/GenBank/DDBJ whole genome shotgun (WGS) entry which is preliminary data.</text>
</comment>
<dbReference type="EMBL" id="CAJNDS010002325">
    <property type="protein sequence ID" value="CAE7433326.1"/>
    <property type="molecule type" value="Genomic_DNA"/>
</dbReference>
<name>A0A812RD60_9DINO</name>
<keyword evidence="1" id="KW-0677">Repeat</keyword>
<dbReference type="InterPro" id="IPR036612">
    <property type="entry name" value="KH_dom_type_1_sf"/>
</dbReference>
<dbReference type="SMART" id="SM00322">
    <property type="entry name" value="KH"/>
    <property type="match status" value="2"/>
</dbReference>
<feature type="domain" description="K Homology" evidence="4">
    <location>
        <begin position="362"/>
        <end position="435"/>
    </location>
</feature>
<dbReference type="CDD" id="cd00105">
    <property type="entry name" value="KH-I"/>
    <property type="match status" value="1"/>
</dbReference>
<gene>
    <name evidence="5" type="primary">zmpB</name>
    <name evidence="5" type="ORF">SNAT2548_LOCUS23532</name>
</gene>
<dbReference type="PROSITE" id="PS50084">
    <property type="entry name" value="KH_TYPE_1"/>
    <property type="match status" value="2"/>
</dbReference>
<dbReference type="Proteomes" id="UP000604046">
    <property type="component" value="Unassembled WGS sequence"/>
</dbReference>
<dbReference type="Pfam" id="PF00013">
    <property type="entry name" value="KH_1"/>
    <property type="match status" value="1"/>
</dbReference>
<evidence type="ECO:0000256" key="3">
    <source>
        <dbReference type="SAM" id="MobiDB-lite"/>
    </source>
</evidence>
<sequence length="500" mass="53008">MLEPVPFRCLVPAEAAELFVGEDGMAVGRVAHASGANISVSDDGNTPPSLTDRIVTVRGTQQAQQAACRLIIERFYEAQKVQGEDIGVFILLVPSALATTMGSDGTLSKIMELSGAELAVQEAITGTEDRPVRIVGSFEATVLAATRLGAWVQVLTWRAAQASNDSAGPPENEEGCHVVAEDVPSMHQHGSGVPTAADSQPDPEQPDAEEPATGLLDTEPHPEQPDAEQPSTEQPNTEQQEAELPAAEQPEEEQPEAEQPSAQQLHSEMQGGEQPEEQLDEQPDVHPHAGLARQPEEQPDEEEPAEGEVAEPSETRLGELVQTAGPEEVSPRPDASSPDAEEISSPEPAAGSNFHSPSRRSSALPCRCLAPAHAVDLLIGFDGEGAAEVLQKTGAHISVLDEEDIPESLSDQIVVIEGDLQGQVLASRCVVETLFQVQGIGDKEQGLFVMLVPASHYGAVAEKVTALSEQTGADLVLEEEEIEGLEDHPLQIVGPVMEPS</sequence>
<dbReference type="Gene3D" id="3.30.310.210">
    <property type="match status" value="2"/>
</dbReference>
<accession>A0A812RD60</accession>
<proteinExistence type="predicted"/>
<dbReference type="OrthoDB" id="429329at2759"/>
<dbReference type="InterPro" id="IPR004088">
    <property type="entry name" value="KH_dom_type_1"/>
</dbReference>
<dbReference type="GO" id="GO:0003723">
    <property type="term" value="F:RNA binding"/>
    <property type="evidence" value="ECO:0007669"/>
    <property type="project" value="UniProtKB-UniRule"/>
</dbReference>